<dbReference type="AlphaFoldDB" id="A0AAX1CAP6"/>
<protein>
    <submittedName>
        <fullName evidence="1">Uncharacterized protein</fullName>
    </submittedName>
</protein>
<dbReference type="EMBL" id="QZDO01000081">
    <property type="protein sequence ID" value="RJL66505.1"/>
    <property type="molecule type" value="Genomic_DNA"/>
</dbReference>
<evidence type="ECO:0000313" key="3">
    <source>
        <dbReference type="Proteomes" id="UP000245055"/>
    </source>
</evidence>
<keyword evidence="4" id="KW-1185">Reference proteome</keyword>
<reference evidence="2 4" key="2">
    <citation type="submission" date="2018-09" db="EMBL/GenBank/DDBJ databases">
        <title>Phylogenetic diversity of Pectobacterium and Dickeya strains causing blackleg disease of potato in Morocco.</title>
        <authorList>
            <person name="Oulghazi S."/>
            <person name="Moumni M."/>
            <person name="Faure D."/>
        </authorList>
    </citation>
    <scope>NUCLEOTIDE SEQUENCE [LARGE SCALE GENOMIC DNA]</scope>
    <source>
        <strain evidence="2 4">S4.16.03.LID</strain>
    </source>
</reference>
<proteinExistence type="predicted"/>
<comment type="caution">
    <text evidence="1">The sequence shown here is derived from an EMBL/GenBank/DDBJ whole genome shotgun (WGS) entry which is preliminary data.</text>
</comment>
<evidence type="ECO:0000313" key="4">
    <source>
        <dbReference type="Proteomes" id="UP000266633"/>
    </source>
</evidence>
<reference evidence="1 3" key="1">
    <citation type="submission" date="2018-05" db="EMBL/GenBank/DDBJ databases">
        <title>Genomic diversity of pathogens causing Blackleg of Potato in Pakistan.</title>
        <authorList>
            <person name="Sarfraz S."/>
            <person name="Riaz K."/>
            <person name="Oulghazi S."/>
            <person name="Cigna J."/>
            <person name="Sahi S.T."/>
            <person name="Khan S.H."/>
            <person name="Hameed A."/>
            <person name="Faure D."/>
        </authorList>
    </citation>
    <scope>NUCLEOTIDE SEQUENCE [LARGE SCALE GENOMIC DNA]</scope>
    <source>
        <strain evidence="1 3">SS70</strain>
    </source>
</reference>
<sequence length="79" mass="8907">MFASSHYLFCQPMRIFQPNAVTLTKISHQLSAITDTISEVMIAKMAEIASHRTIFTLSPRQTALRVGRVILFPSKIMVL</sequence>
<name>A0AAX1CAP6_9GAMM</name>
<accession>A0AAX1CAP6</accession>
<dbReference type="Proteomes" id="UP000245055">
    <property type="component" value="Unassembled WGS sequence"/>
</dbReference>
<evidence type="ECO:0000313" key="2">
    <source>
        <dbReference type="EMBL" id="RJL66505.1"/>
    </source>
</evidence>
<evidence type="ECO:0000313" key="1">
    <source>
        <dbReference type="EMBL" id="PWD75234.1"/>
    </source>
</evidence>
<gene>
    <name evidence="2" type="ORF">D5077_20460</name>
    <name evidence="1" type="ORF">DF213_03765</name>
</gene>
<dbReference type="Proteomes" id="UP000266633">
    <property type="component" value="Unassembled WGS sequence"/>
</dbReference>
<dbReference type="EMBL" id="QESZ01000004">
    <property type="protein sequence ID" value="PWD75234.1"/>
    <property type="molecule type" value="Genomic_DNA"/>
</dbReference>
<organism evidence="1 3">
    <name type="scientific">Dickeya dianthicola</name>
    <dbReference type="NCBI Taxonomy" id="204039"/>
    <lineage>
        <taxon>Bacteria</taxon>
        <taxon>Pseudomonadati</taxon>
        <taxon>Pseudomonadota</taxon>
        <taxon>Gammaproteobacteria</taxon>
        <taxon>Enterobacterales</taxon>
        <taxon>Pectobacteriaceae</taxon>
        <taxon>Dickeya</taxon>
    </lineage>
</organism>